<proteinExistence type="predicted"/>
<dbReference type="EMBL" id="FODS01000004">
    <property type="protein sequence ID" value="SEO35074.1"/>
    <property type="molecule type" value="Genomic_DNA"/>
</dbReference>
<reference evidence="2 3" key="1">
    <citation type="submission" date="2016-10" db="EMBL/GenBank/DDBJ databases">
        <authorList>
            <person name="de Groot N.N."/>
        </authorList>
    </citation>
    <scope>NUCLEOTIDE SEQUENCE [LARGE SCALE GENOMIC DNA]</scope>
    <source>
        <strain evidence="2 3">DSM 27842</strain>
    </source>
</reference>
<evidence type="ECO:0000256" key="1">
    <source>
        <dbReference type="SAM" id="MobiDB-lite"/>
    </source>
</evidence>
<evidence type="ECO:0000313" key="3">
    <source>
        <dbReference type="Proteomes" id="UP000198893"/>
    </source>
</evidence>
<organism evidence="2 3">
    <name type="scientific">Salinihabitans flavidus</name>
    <dbReference type="NCBI Taxonomy" id="569882"/>
    <lineage>
        <taxon>Bacteria</taxon>
        <taxon>Pseudomonadati</taxon>
        <taxon>Pseudomonadota</taxon>
        <taxon>Alphaproteobacteria</taxon>
        <taxon>Rhodobacterales</taxon>
        <taxon>Roseobacteraceae</taxon>
        <taxon>Salinihabitans</taxon>
    </lineage>
</organism>
<dbReference type="STRING" id="569882.SAMN04490248_10478"/>
<accession>A0A1H8NZT1</accession>
<protein>
    <submittedName>
        <fullName evidence="2">Uncharacterized protein</fullName>
    </submittedName>
</protein>
<name>A0A1H8NZT1_9RHOB</name>
<keyword evidence="3" id="KW-1185">Reference proteome</keyword>
<sequence>MATAAAGRGKQLESRGGCGIVGPETAGRGLGDLLDFGSEAQANGFGTKVR</sequence>
<dbReference type="Proteomes" id="UP000198893">
    <property type="component" value="Unassembled WGS sequence"/>
</dbReference>
<dbReference type="AlphaFoldDB" id="A0A1H8NZT1"/>
<dbReference type="RefSeq" id="WP_175483163.1">
    <property type="nucleotide sequence ID" value="NZ_FODS01000004.1"/>
</dbReference>
<feature type="region of interest" description="Disordered" evidence="1">
    <location>
        <begin position="1"/>
        <end position="21"/>
    </location>
</feature>
<gene>
    <name evidence="2" type="ORF">SAMN04490248_10478</name>
</gene>
<evidence type="ECO:0000313" key="2">
    <source>
        <dbReference type="EMBL" id="SEO35074.1"/>
    </source>
</evidence>